<reference evidence="5 6" key="1">
    <citation type="submission" date="2023-10" db="EMBL/GenBank/DDBJ databases">
        <title>Description of Microbulbifer bruguierae sp. nov., isolated from the sediments of mangrove plant Bruguiera sexangula and comparative genomic analyses of the genus Microbulbifer.</title>
        <authorList>
            <person name="Long M."/>
        </authorList>
    </citation>
    <scope>NUCLEOTIDE SEQUENCE [LARGE SCALE GENOMIC DNA]</scope>
    <source>
        <strain evidence="5 6">SPO729</strain>
    </source>
</reference>
<feature type="signal peptide" evidence="2">
    <location>
        <begin position="1"/>
        <end position="27"/>
    </location>
</feature>
<evidence type="ECO:0000313" key="6">
    <source>
        <dbReference type="Proteomes" id="UP001302477"/>
    </source>
</evidence>
<dbReference type="InterPro" id="IPR019554">
    <property type="entry name" value="Soluble_ligand-bd"/>
</dbReference>
<keyword evidence="6" id="KW-1185">Reference proteome</keyword>
<dbReference type="Pfam" id="PF02563">
    <property type="entry name" value="Poly_export"/>
    <property type="match status" value="1"/>
</dbReference>
<evidence type="ECO:0000313" key="5">
    <source>
        <dbReference type="EMBL" id="WOX06724.1"/>
    </source>
</evidence>
<keyword evidence="1 2" id="KW-0732">Signal</keyword>
<evidence type="ECO:0000259" key="4">
    <source>
        <dbReference type="Pfam" id="PF10531"/>
    </source>
</evidence>
<dbReference type="Gene3D" id="3.30.1950.10">
    <property type="entry name" value="wza like domain"/>
    <property type="match status" value="1"/>
</dbReference>
<dbReference type="PANTHER" id="PTHR33619">
    <property type="entry name" value="POLYSACCHARIDE EXPORT PROTEIN GFCE-RELATED"/>
    <property type="match status" value="1"/>
</dbReference>
<dbReference type="Pfam" id="PF10531">
    <property type="entry name" value="SLBB"/>
    <property type="match status" value="1"/>
</dbReference>
<dbReference type="GO" id="GO:0015159">
    <property type="term" value="F:polysaccharide transmembrane transporter activity"/>
    <property type="evidence" value="ECO:0007669"/>
    <property type="project" value="InterPro"/>
</dbReference>
<sequence>MYKNNFRWPKILVALWLLTGAANLTTAEIPASVLEDQYQLGAGDIITIRVYGEEDLSVEVRLSDSGVINYPFLGEVKIAGLSASLVEKKIAAGLLNGYLVNPSVEVTIKQYRYFFVDGEVNTPGSYAFLPGLTINKAVAMASGFTPRASQRNIVIKRGQGEDQEIIDADLDTKLYPGDIITVKQSFF</sequence>
<dbReference type="Proteomes" id="UP001302477">
    <property type="component" value="Chromosome"/>
</dbReference>
<name>A0AAU0N368_9GAMM</name>
<dbReference type="AlphaFoldDB" id="A0AAU0N368"/>
<dbReference type="PANTHER" id="PTHR33619:SF3">
    <property type="entry name" value="POLYSACCHARIDE EXPORT PROTEIN GFCE-RELATED"/>
    <property type="match status" value="1"/>
</dbReference>
<dbReference type="EMBL" id="CP137555">
    <property type="protein sequence ID" value="WOX06724.1"/>
    <property type="molecule type" value="Genomic_DNA"/>
</dbReference>
<dbReference type="InterPro" id="IPR049712">
    <property type="entry name" value="Poly_export"/>
</dbReference>
<evidence type="ECO:0000259" key="3">
    <source>
        <dbReference type="Pfam" id="PF02563"/>
    </source>
</evidence>
<dbReference type="InterPro" id="IPR003715">
    <property type="entry name" value="Poly_export_N"/>
</dbReference>
<dbReference type="RefSeq" id="WP_318955176.1">
    <property type="nucleotide sequence ID" value="NZ_CP137555.1"/>
</dbReference>
<protein>
    <submittedName>
        <fullName evidence="5">Polysaccharide biosynthesis/export family protein</fullName>
    </submittedName>
</protein>
<organism evidence="5 6">
    <name type="scientific">Microbulbifer pacificus</name>
    <dbReference type="NCBI Taxonomy" id="407164"/>
    <lineage>
        <taxon>Bacteria</taxon>
        <taxon>Pseudomonadati</taxon>
        <taxon>Pseudomonadota</taxon>
        <taxon>Gammaproteobacteria</taxon>
        <taxon>Cellvibrionales</taxon>
        <taxon>Microbulbiferaceae</taxon>
        <taxon>Microbulbifer</taxon>
    </lineage>
</organism>
<accession>A0AAU0N368</accession>
<proteinExistence type="predicted"/>
<dbReference type="KEGG" id="mpaf:R5R33_06230"/>
<feature type="domain" description="Polysaccharide export protein N-terminal" evidence="3">
    <location>
        <begin position="35"/>
        <end position="109"/>
    </location>
</feature>
<feature type="domain" description="Soluble ligand binding" evidence="4">
    <location>
        <begin position="113"/>
        <end position="161"/>
    </location>
</feature>
<dbReference type="Gene3D" id="3.10.560.10">
    <property type="entry name" value="Outer membrane lipoprotein wza domain like"/>
    <property type="match status" value="1"/>
</dbReference>
<evidence type="ECO:0000256" key="2">
    <source>
        <dbReference type="SAM" id="SignalP"/>
    </source>
</evidence>
<evidence type="ECO:0000256" key="1">
    <source>
        <dbReference type="ARBA" id="ARBA00022729"/>
    </source>
</evidence>
<feature type="chain" id="PRO_5043602799" evidence="2">
    <location>
        <begin position="28"/>
        <end position="187"/>
    </location>
</feature>
<gene>
    <name evidence="5" type="ORF">R5R33_06230</name>
</gene>